<protein>
    <submittedName>
        <fullName evidence="1">Uncharacterized protein</fullName>
    </submittedName>
</protein>
<name>A0AAV4TXC0_9ARAC</name>
<reference evidence="1 2" key="1">
    <citation type="submission" date="2021-06" db="EMBL/GenBank/DDBJ databases">
        <title>Caerostris darwini draft genome.</title>
        <authorList>
            <person name="Kono N."/>
            <person name="Arakawa K."/>
        </authorList>
    </citation>
    <scope>NUCLEOTIDE SEQUENCE [LARGE SCALE GENOMIC DNA]</scope>
</reference>
<comment type="caution">
    <text evidence="1">The sequence shown here is derived from an EMBL/GenBank/DDBJ whole genome shotgun (WGS) entry which is preliminary data.</text>
</comment>
<sequence>MTSLCTKLSRQGPAVCRNPDLITPLTVTRGFLFPKWSGTEGVSASDTLEGPKGSGLFAPTPVVSVEKMWTGAQNHVSVTLGDGESIPKMVLPSPSSLLGRGGWRDGWNSRCRSYSDVAEINLLVKLSGK</sequence>
<accession>A0AAV4TXC0</accession>
<dbReference type="AlphaFoldDB" id="A0AAV4TXC0"/>
<organism evidence="1 2">
    <name type="scientific">Caerostris darwini</name>
    <dbReference type="NCBI Taxonomy" id="1538125"/>
    <lineage>
        <taxon>Eukaryota</taxon>
        <taxon>Metazoa</taxon>
        <taxon>Ecdysozoa</taxon>
        <taxon>Arthropoda</taxon>
        <taxon>Chelicerata</taxon>
        <taxon>Arachnida</taxon>
        <taxon>Araneae</taxon>
        <taxon>Araneomorphae</taxon>
        <taxon>Entelegynae</taxon>
        <taxon>Araneoidea</taxon>
        <taxon>Araneidae</taxon>
        <taxon>Caerostris</taxon>
    </lineage>
</organism>
<dbReference type="EMBL" id="BPLQ01010169">
    <property type="protein sequence ID" value="GIY48933.1"/>
    <property type="molecule type" value="Genomic_DNA"/>
</dbReference>
<dbReference type="Proteomes" id="UP001054837">
    <property type="component" value="Unassembled WGS sequence"/>
</dbReference>
<keyword evidence="2" id="KW-1185">Reference proteome</keyword>
<proteinExistence type="predicted"/>
<evidence type="ECO:0000313" key="2">
    <source>
        <dbReference type="Proteomes" id="UP001054837"/>
    </source>
</evidence>
<evidence type="ECO:0000313" key="1">
    <source>
        <dbReference type="EMBL" id="GIY48933.1"/>
    </source>
</evidence>
<gene>
    <name evidence="1" type="ORF">CDAR_109391</name>
</gene>